<proteinExistence type="inferred from homology"/>
<evidence type="ECO:0000313" key="4">
    <source>
        <dbReference type="EMBL" id="GAA5159062.1"/>
    </source>
</evidence>
<dbReference type="InterPro" id="IPR002539">
    <property type="entry name" value="MaoC-like_dom"/>
</dbReference>
<organism evidence="4 5">
    <name type="scientific">Amycolatopsis dongchuanensis</name>
    <dbReference type="NCBI Taxonomy" id="1070866"/>
    <lineage>
        <taxon>Bacteria</taxon>
        <taxon>Bacillati</taxon>
        <taxon>Actinomycetota</taxon>
        <taxon>Actinomycetes</taxon>
        <taxon>Pseudonocardiales</taxon>
        <taxon>Pseudonocardiaceae</taxon>
        <taxon>Amycolatopsis</taxon>
    </lineage>
</organism>
<dbReference type="EMBL" id="BAABIB010000049">
    <property type="protein sequence ID" value="GAA5159062.1"/>
    <property type="molecule type" value="Genomic_DNA"/>
</dbReference>
<dbReference type="Pfam" id="PF01575">
    <property type="entry name" value="MaoC_dehydratas"/>
    <property type="match status" value="1"/>
</dbReference>
<reference evidence="5" key="1">
    <citation type="journal article" date="2019" name="Int. J. Syst. Evol. Microbiol.">
        <title>The Global Catalogue of Microorganisms (GCM) 10K type strain sequencing project: providing services to taxonomists for standard genome sequencing and annotation.</title>
        <authorList>
            <consortium name="The Broad Institute Genomics Platform"/>
            <consortium name="The Broad Institute Genome Sequencing Center for Infectious Disease"/>
            <person name="Wu L."/>
            <person name="Ma J."/>
        </authorList>
    </citation>
    <scope>NUCLEOTIDE SEQUENCE [LARGE SCALE GENOMIC DNA]</scope>
    <source>
        <strain evidence="5">JCM 18054</strain>
    </source>
</reference>
<protein>
    <recommendedName>
        <fullName evidence="6">MaoC-like domain-containing protein</fullName>
    </recommendedName>
</protein>
<dbReference type="InterPro" id="IPR029069">
    <property type="entry name" value="HotDog_dom_sf"/>
</dbReference>
<feature type="domain" description="FAS1-like dehydratase" evidence="3">
    <location>
        <begin position="22"/>
        <end position="136"/>
    </location>
</feature>
<evidence type="ECO:0000259" key="3">
    <source>
        <dbReference type="Pfam" id="PF13452"/>
    </source>
</evidence>
<accession>A0ABP9Q9T9</accession>
<dbReference type="Proteomes" id="UP001500192">
    <property type="component" value="Unassembled WGS sequence"/>
</dbReference>
<feature type="domain" description="MaoC-like" evidence="2">
    <location>
        <begin position="191"/>
        <end position="287"/>
    </location>
</feature>
<evidence type="ECO:0000256" key="1">
    <source>
        <dbReference type="ARBA" id="ARBA00005254"/>
    </source>
</evidence>
<name>A0ABP9Q9T9_9PSEU</name>
<dbReference type="Gene3D" id="3.10.129.10">
    <property type="entry name" value="Hotdog Thioesterase"/>
    <property type="match status" value="2"/>
</dbReference>
<keyword evidence="5" id="KW-1185">Reference proteome</keyword>
<evidence type="ECO:0000259" key="2">
    <source>
        <dbReference type="Pfam" id="PF01575"/>
    </source>
</evidence>
<comment type="similarity">
    <text evidence="1">Belongs to the enoyl-CoA hydratase/isomerase family.</text>
</comment>
<dbReference type="InterPro" id="IPR039569">
    <property type="entry name" value="FAS1-like_DH_region"/>
</dbReference>
<dbReference type="SUPFAM" id="SSF54637">
    <property type="entry name" value="Thioesterase/thiol ester dehydrase-isomerase"/>
    <property type="match status" value="2"/>
</dbReference>
<dbReference type="Pfam" id="PF13452">
    <property type="entry name" value="FAS1_DH_region"/>
    <property type="match status" value="1"/>
</dbReference>
<comment type="caution">
    <text evidence="4">The sequence shown here is derived from an EMBL/GenBank/DDBJ whole genome shotgun (WGS) entry which is preliminary data.</text>
</comment>
<evidence type="ECO:0008006" key="6">
    <source>
        <dbReference type="Google" id="ProtNLM"/>
    </source>
</evidence>
<dbReference type="CDD" id="cd03441">
    <property type="entry name" value="R_hydratase_like"/>
    <property type="match status" value="1"/>
</dbReference>
<dbReference type="RefSeq" id="WP_346053598.1">
    <property type="nucleotide sequence ID" value="NZ_BAABIB010000049.1"/>
</dbReference>
<evidence type="ECO:0000313" key="5">
    <source>
        <dbReference type="Proteomes" id="UP001500192"/>
    </source>
</evidence>
<gene>
    <name evidence="4" type="ORF">GCM10023214_21040</name>
</gene>
<sequence>MVTSTSQLKEARYELVEVPEPMGPVTIVVDRRKVVDYAYAQDDFGSWYFGDSPFGGPVGHPLVLANDLLFLFYENYDGNTAQGLHTHEHLRFHAPVRVGETVRVEGGYTDKYERRGQGYVVLEAVAYGEDGRPLVTHVGREIMRTVAGEIVGKGRSAGEERARTVLGTVDDAAPVQAVAAPGAPARAAIPTLTTRFTQDQMSVFSWAGRGYRNVHTDREKAAASGLDRTIVQAQQQTGLIVQNLVAFFGASFFTSGELDLRFVSPAYAGDELTTTGAVVGEADGRLELEVWITKPDGTRTAVGWASARIDENPDRPTSLL</sequence>